<sequence>MSVLTYKTYIGSIEVSVEDECLHGKILFIDDLITYEANTVQEIQVAFESSVDRYLQYCQETGKSPNKPYSGTFNVRTGESIHKKAAEQAVMSGISLNEFVTKAIEDRINGVGYAEVKHTHFHNHYSASNDDFSERTMVASSAIQSSWGIMNATTH</sequence>
<protein>
    <recommendedName>
        <fullName evidence="3">HicB family protein</fullName>
    </recommendedName>
</protein>
<proteinExistence type="predicted"/>
<dbReference type="AlphaFoldDB" id="A0A0B7IZB1"/>
<dbReference type="Pfam" id="PF05534">
    <property type="entry name" value="HicB"/>
    <property type="match status" value="1"/>
</dbReference>
<accession>A0A0B7IZB1</accession>
<dbReference type="InterPro" id="IPR035069">
    <property type="entry name" value="TTHA1013/TTHA0281-like"/>
</dbReference>
<dbReference type="EMBL" id="LN794158">
    <property type="protein sequence ID" value="CEN56455.1"/>
    <property type="molecule type" value="Genomic_DNA"/>
</dbReference>
<dbReference type="STRING" id="1581680.BN1209_1417"/>
<name>A0A0B7IZB1_9PROT</name>
<evidence type="ECO:0008006" key="3">
    <source>
        <dbReference type="Google" id="ProtNLM"/>
    </source>
</evidence>
<keyword evidence="2" id="KW-1185">Reference proteome</keyword>
<dbReference type="KEGG" id="mbac:BN1209_1417"/>
<dbReference type="OrthoDB" id="5297106at2"/>
<organism evidence="1 2">
    <name type="scientific">Candidatus Methylopumilus turicensis</name>
    <dbReference type="NCBI Taxonomy" id="1581680"/>
    <lineage>
        <taxon>Bacteria</taxon>
        <taxon>Pseudomonadati</taxon>
        <taxon>Pseudomonadota</taxon>
        <taxon>Betaproteobacteria</taxon>
        <taxon>Nitrosomonadales</taxon>
        <taxon>Methylophilaceae</taxon>
        <taxon>Candidatus Methylopumilus</taxon>
    </lineage>
</organism>
<dbReference type="InterPro" id="IPR008651">
    <property type="entry name" value="Uncharacterised_HicB"/>
</dbReference>
<dbReference type="RefSeq" id="WP_082048466.1">
    <property type="nucleotide sequence ID" value="NZ_LN794158.1"/>
</dbReference>
<dbReference type="Proteomes" id="UP000056322">
    <property type="component" value="Chromosome 1"/>
</dbReference>
<evidence type="ECO:0000313" key="2">
    <source>
        <dbReference type="Proteomes" id="UP000056322"/>
    </source>
</evidence>
<gene>
    <name evidence="1" type="ORF">BN1209_1417</name>
</gene>
<dbReference type="GO" id="GO:0006355">
    <property type="term" value="P:regulation of DNA-templated transcription"/>
    <property type="evidence" value="ECO:0007669"/>
    <property type="project" value="InterPro"/>
</dbReference>
<dbReference type="InterPro" id="IPR010985">
    <property type="entry name" value="Ribbon_hlx_hlx"/>
</dbReference>
<dbReference type="SUPFAM" id="SSF47598">
    <property type="entry name" value="Ribbon-helix-helix"/>
    <property type="match status" value="1"/>
</dbReference>
<dbReference type="SUPFAM" id="SSF143100">
    <property type="entry name" value="TTHA1013/TTHA0281-like"/>
    <property type="match status" value="1"/>
</dbReference>
<dbReference type="HOGENOM" id="CLU_134927_0_0_4"/>
<evidence type="ECO:0000313" key="1">
    <source>
        <dbReference type="EMBL" id="CEN56455.1"/>
    </source>
</evidence>
<reference evidence="2" key="1">
    <citation type="submission" date="2014-12" db="EMBL/GenBank/DDBJ databases">
        <authorList>
            <person name="Salcher M.M."/>
        </authorList>
    </citation>
    <scope>NUCLEOTIDE SEQUENCE [LARGE SCALE GENOMIC DNA]</scope>
    <source>
        <strain evidence="2">MMS-10A-171</strain>
    </source>
</reference>